<gene>
    <name evidence="2" type="ORF">TeGR_g6975</name>
</gene>
<proteinExistence type="predicted"/>
<evidence type="ECO:0000313" key="2">
    <source>
        <dbReference type="EMBL" id="GMI50753.1"/>
    </source>
</evidence>
<evidence type="ECO:0000313" key="3">
    <source>
        <dbReference type="Proteomes" id="UP001165060"/>
    </source>
</evidence>
<feature type="compositionally biased region" description="Low complexity" evidence="1">
    <location>
        <begin position="248"/>
        <end position="266"/>
    </location>
</feature>
<keyword evidence="3" id="KW-1185">Reference proteome</keyword>
<accession>A0ABQ6NAB8</accession>
<reference evidence="2 3" key="1">
    <citation type="journal article" date="2023" name="Commun. Biol.">
        <title>Genome analysis of Parmales, the sister group of diatoms, reveals the evolutionary specialization of diatoms from phago-mixotrophs to photoautotrophs.</title>
        <authorList>
            <person name="Ban H."/>
            <person name="Sato S."/>
            <person name="Yoshikawa S."/>
            <person name="Yamada K."/>
            <person name="Nakamura Y."/>
            <person name="Ichinomiya M."/>
            <person name="Sato N."/>
            <person name="Blanc-Mathieu R."/>
            <person name="Endo H."/>
            <person name="Kuwata A."/>
            <person name="Ogata H."/>
        </authorList>
    </citation>
    <scope>NUCLEOTIDE SEQUENCE [LARGE SCALE GENOMIC DNA]</scope>
</reference>
<dbReference type="Proteomes" id="UP001165060">
    <property type="component" value="Unassembled WGS sequence"/>
</dbReference>
<protein>
    <submittedName>
        <fullName evidence="2">Uncharacterized protein</fullName>
    </submittedName>
</protein>
<feature type="compositionally biased region" description="Basic and acidic residues" evidence="1">
    <location>
        <begin position="370"/>
        <end position="379"/>
    </location>
</feature>
<feature type="region of interest" description="Disordered" evidence="1">
    <location>
        <begin position="946"/>
        <end position="991"/>
    </location>
</feature>
<feature type="compositionally biased region" description="Polar residues" evidence="1">
    <location>
        <begin position="50"/>
        <end position="76"/>
    </location>
</feature>
<comment type="caution">
    <text evidence="2">The sequence shown here is derived from an EMBL/GenBank/DDBJ whole genome shotgun (WGS) entry which is preliminary data.</text>
</comment>
<feature type="compositionally biased region" description="Pro residues" evidence="1">
    <location>
        <begin position="323"/>
        <end position="333"/>
    </location>
</feature>
<dbReference type="EMBL" id="BRYB01006515">
    <property type="protein sequence ID" value="GMI50753.1"/>
    <property type="molecule type" value="Genomic_DNA"/>
</dbReference>
<name>A0ABQ6NAB8_9STRA</name>
<feature type="compositionally biased region" description="Pro residues" evidence="1">
    <location>
        <begin position="273"/>
        <end position="283"/>
    </location>
</feature>
<feature type="compositionally biased region" description="Basic residues" evidence="1">
    <location>
        <begin position="968"/>
        <end position="980"/>
    </location>
</feature>
<feature type="region of interest" description="Disordered" evidence="1">
    <location>
        <begin position="237"/>
        <end position="352"/>
    </location>
</feature>
<feature type="region of interest" description="Disordered" evidence="1">
    <location>
        <begin position="496"/>
        <end position="521"/>
    </location>
</feature>
<sequence length="1116" mass="120871">MPPPPAVRAVRGWSVDVDDDLSLEDHASPPPRSTKASSSKAPPHPPSFSGTPTHKSPLSLSGTQPPSNASPLASSHNPKDSFNVHPMVQPSLRSIWEMSTSSKRGNPDMTQKQFSSLLSHVDRATLELPAGWFKKHGDHDFRLQAKTPDRSLLARGGEEAEEEKRGGTAYGLTFSPKRVEALWKSFSQGFGSLDYQRFSWAWYGIAEEMHATGNEDDYAEFTARLMLAMTAQINAARGDQQGGSKPVTPSTPASRASPPASRPGSRQAGGRASPPPASPPPAESRPDSGQLASRPTTGGYPSRPNTGQSGFGADQIRHVQSPQHPPLSPPAPPLGGIGRPKTPSGAPGEEAFDMGSLLGVRGVVKPQPQQHEDLGEKSTKKGGGGPAVDMISPTYPPQRKNICQVMDPRFLSGKVWPPPDIRLNPAVERLVRTPQNADGFACVSYDTINKLNRETARLIVSAAHSVTGAEAERGAGGSVASQLVVEPEVGTATFTQLPSAEGERKTAEQSQQLQKEQGEGAITPAMSLDTYTFNFRDMYETKTQDEQKAELKRSIQKGAKYNIKMNAKYQAAQGYGFKGAMSLKQVVALADDVAEKKLSGKTLTGAKTYQEKKLEDRTHLLKFRAGVDGRKHVQDYLLDKNETQRTTVELHQEEAYRLYQQQHASYEEGAEDEANQSAVNSIVSGGTGAQKSQGLGSDFSLGHEMQTDSLPQTPSIEVAIRQRTSHQPSPPPFSMQFGQKFPQEGEVGEGAGVEELSTTGERVGYCWELISSHQPHNLVVDYDAKRAAGKKVLGKTDKIDEEQSRADSFDAYNATSGFYQSGLSGRSDGQHNDDMLATINSMYNSVGHKKPEYNEPEQLDLSLGKTSNTAKPLGTGEYRKFSGVPKGAITMPNYEKDRIGIAKEHFNGVNYFVRKGVTHLSDGSLKTPTLHVSAKVQISYMDKETKKGAKGDKKHFSKMAVSAAEAKRRMKREVKRKEKMKRREEAEGGGGVKELGGFTVKSAAGRGKDPLVLEVTQMNASGLKAGGAGYAAPDYAVVMTGISKDVEFDSRNAKIDAQLLREQLLKGKRAKAKVIKIVHGVPIYFKDEEASMTAEEMRLSRKNLKSQGGGVGEEGL</sequence>
<feature type="region of interest" description="Disordered" evidence="1">
    <location>
        <begin position="1"/>
        <end position="85"/>
    </location>
</feature>
<organism evidence="2 3">
    <name type="scientific">Tetraparma gracilis</name>
    <dbReference type="NCBI Taxonomy" id="2962635"/>
    <lineage>
        <taxon>Eukaryota</taxon>
        <taxon>Sar</taxon>
        <taxon>Stramenopiles</taxon>
        <taxon>Ochrophyta</taxon>
        <taxon>Bolidophyceae</taxon>
        <taxon>Parmales</taxon>
        <taxon>Triparmaceae</taxon>
        <taxon>Tetraparma</taxon>
    </lineage>
</organism>
<dbReference type="PANTHER" id="PTHR48125">
    <property type="entry name" value="LP07818P1"/>
    <property type="match status" value="1"/>
</dbReference>
<evidence type="ECO:0000256" key="1">
    <source>
        <dbReference type="SAM" id="MobiDB-lite"/>
    </source>
</evidence>
<dbReference type="PANTHER" id="PTHR48125:SF12">
    <property type="entry name" value="AT HOOK TRANSCRIPTION FACTOR FAMILY-RELATED"/>
    <property type="match status" value="1"/>
</dbReference>
<feature type="region of interest" description="Disordered" evidence="1">
    <location>
        <begin position="367"/>
        <end position="387"/>
    </location>
</feature>